<evidence type="ECO:0000313" key="3">
    <source>
        <dbReference type="EMBL" id="RCF46464.1"/>
    </source>
</evidence>
<keyword evidence="2" id="KW-0472">Membrane</keyword>
<protein>
    <recommendedName>
        <fullName evidence="5">DUF2730 family protein</fullName>
    </recommendedName>
</protein>
<sequence>MTIQVDFWHLVGLLLGFIGTLASFGKILLRQLDARIDQQNDRVSKLENQLNETLTKLPLEYQRREDAIRFETVLNAKLDAIGARIERLMEKSV</sequence>
<keyword evidence="1" id="KW-0175">Coiled coil</keyword>
<gene>
    <name evidence="3" type="ORF">C6C11_17335</name>
</gene>
<keyword evidence="2" id="KW-0812">Transmembrane</keyword>
<keyword evidence="2" id="KW-1133">Transmembrane helix</keyword>
<organism evidence="3 4">
    <name type="scientific">Aeromonas hydrophila</name>
    <dbReference type="NCBI Taxonomy" id="644"/>
    <lineage>
        <taxon>Bacteria</taxon>
        <taxon>Pseudomonadati</taxon>
        <taxon>Pseudomonadota</taxon>
        <taxon>Gammaproteobacteria</taxon>
        <taxon>Aeromonadales</taxon>
        <taxon>Aeromonadaceae</taxon>
        <taxon>Aeromonas</taxon>
    </lineage>
</organism>
<feature type="transmembrane region" description="Helical" evidence="2">
    <location>
        <begin position="6"/>
        <end position="29"/>
    </location>
</feature>
<name>A0ABD7G4A3_AERHY</name>
<dbReference type="EMBL" id="PUTQ01000027">
    <property type="protein sequence ID" value="RCF46464.1"/>
    <property type="molecule type" value="Genomic_DNA"/>
</dbReference>
<evidence type="ECO:0000256" key="1">
    <source>
        <dbReference type="SAM" id="Coils"/>
    </source>
</evidence>
<reference evidence="3 4" key="1">
    <citation type="journal article" date="2018" name="PLoS ONE">
        <title>Phenotypic characterization and whole genome analysis of extended-spectrum beta-lactamase-producing bacteria isolated from dogs in Germany.</title>
        <authorList>
            <person name="Boehmer T."/>
            <person name="Vogler A.J."/>
            <person name="Thomas A."/>
            <person name="Sauer S."/>
            <person name="Hergenroether M."/>
            <person name="Straubinger R.K."/>
            <person name="Birdsell D."/>
            <person name="Keim P."/>
            <person name="Sahl J.W."/>
            <person name="Williamson C.H."/>
            <person name="Riehm J.M."/>
        </authorList>
    </citation>
    <scope>NUCLEOTIDE SEQUENCE [LARGE SCALE GENOMIC DNA]</scope>
    <source>
        <strain evidence="3 4">AFG_SD03_1510_Ahy_093</strain>
    </source>
</reference>
<evidence type="ECO:0000256" key="2">
    <source>
        <dbReference type="SAM" id="Phobius"/>
    </source>
</evidence>
<feature type="coiled-coil region" evidence="1">
    <location>
        <begin position="29"/>
        <end position="56"/>
    </location>
</feature>
<reference evidence="4" key="2">
    <citation type="submission" date="2018-02" db="EMBL/GenBank/DDBJ databases">
        <title>Phenotypic characterization and whole genome analysis of multidrug-resistant, extended-spectrum beta-lactamase-producing bacteria isolated from dogs in Germany.</title>
        <authorList>
            <person name="Williamson C."/>
        </authorList>
    </citation>
    <scope>NUCLEOTIDE SEQUENCE [LARGE SCALE GENOMIC DNA]</scope>
    <source>
        <strain evidence="4">AFG_SD03_1510_Ahy_093</strain>
    </source>
</reference>
<dbReference type="AlphaFoldDB" id="A0ABD7G4A3"/>
<accession>A0ABD7G4A3</accession>
<evidence type="ECO:0008006" key="5">
    <source>
        <dbReference type="Google" id="ProtNLM"/>
    </source>
</evidence>
<evidence type="ECO:0000313" key="4">
    <source>
        <dbReference type="Proteomes" id="UP000253075"/>
    </source>
</evidence>
<proteinExistence type="predicted"/>
<comment type="caution">
    <text evidence="3">The sequence shown here is derived from an EMBL/GenBank/DDBJ whole genome shotgun (WGS) entry which is preliminary data.</text>
</comment>
<dbReference type="Proteomes" id="UP000253075">
    <property type="component" value="Unassembled WGS sequence"/>
</dbReference>
<dbReference type="RefSeq" id="WP_033965062.1">
    <property type="nucleotide sequence ID" value="NZ_PUTQ01000027.1"/>
</dbReference>